<evidence type="ECO:0000256" key="1">
    <source>
        <dbReference type="ARBA" id="ARBA00022559"/>
    </source>
</evidence>
<proteinExistence type="predicted"/>
<sequence>MSLVDGFSCGPTISPYSASVTVFPRSNTRIQLPKDHEAWSSPGCAKQQSAQRVSAPRVASDGGPLPSARQVSVTVHRPLYQDDPAFTVMLAVWGQFLDHDITATALSQVLSGSSWTSEGLRCVTGPLYFPAAEGGKAISCCQKQAAPKQHPECFPVSLGSGDPYYTQWNVSCMEFVRSAPAPTCHFGPREQLNQATNYIDGSVVYGSNVTRTNKLRSFQGGELRMLETVDGRSLLPMSTDPTDGCNQEVENAKGRYCFDTDNKNGFQKCSFYHEQPIVYVGPQTGPYRTLRTRWTDLRLASHIDSPIINTTVKSQLRDAMTKGRGKREIPEKTCRPTASSCTIPTCENPVARLGIEPGSPWWEASVLIAQPLWPRDPRANENLHLTTMHLLWARQHNQLARRLAAINPSWNDERLFQEARKILSAQMQHITYNEFLPTLLGNDLMTKLRMSPEPVGYFTGYNSSVDPSIANNFATAAFRFAHTLLPGLMKILGNDTKSQAYVELHKMLFNPFSLYVPGQLDSTLRGAMSTMVQKFNPHFTNEVASFPPPEVHLGWGFEALALVIVDGHVCLCPQITEHLFERATAGTVPFPCGLDLVSLNIQRGRDHGLPSYPSWRQHCGFPRPSTFKDLQGIMDPDSVDHITTIYRKDSVDAIVCSARGYGLDYDTRRSVEDVDLYTGALSEYPIEGGVLGPTITCLITDQFVRLKFGDRHWYETSQQPQGFTRGVALSDAADTAFKWKGDSKAPLAEARKQLQEIRKTTLASVICDTADNLERVQPQVMRSLHAGNMPVSCAGDSLPRPNLNLWKEEGGSFIRPGITHVSLGAPLRIPKIINPVIPKNIRIVGSVETASFTTVSGYRSLTFPLAIPVDPFDSVAPPGFVSPAYPPTYGHGVQWDGSLSGLSSTGKLTMRASFSLPKYIHGHGLLNHSVLWLNGGINADIKSTANSSGEFLLPISGVYSSPVYFQEMDEFVNLKILPKPPTIYDLSVGADFTPFPSVSPNPLSSKAPLILTGSYSADRRFFVWSGNVMLVVTLPRLKAEIEETAKEEKKPEANIPLEPHVEPNVDINTLGTVPITGSVTKASMTVGEFTVTPSFPIAIPARPFDDVISIYTVSSVSNILPPMFGKGIAWEGKISSVGPGKSIQATGRFSVPKFTHGPWLGNFSVQWLNGEFSFDFQPQLALFPGALPPVEGTFSSPIYFQERKEFLYLRNESVTSAAVPEKLYTPNPSVNVGPITPKIPICLLGTYSLDKSVFWWTGNVTVQVQYPAIFDNAGNVAGVQESNVDVEVPASLGKLKSMKKPVYVTVKSGTVQASLLNSKSPDFTWNGKFPVTIPYPFFDRKLVTGLIDNEAFIKFEQGISWSGSVTGNLVSGYTLDGTFSLTRFLHSNITFGFGLQSWSGKFSVEFDSTDPTVTSLINSGVSYSSPVYFKTALFTPIAGEFPARAAGVSGLPVFAPLVLLGDFAVDKSYFLWSGKAILFLPTTPLIGSQIENKEGEDKIVPSQTLDSESTNTHLPTQASLPIIASVVKGTVKSGWSSWSPSFPVAIPAHPFDVISSSLTGNTELNLIPPIYGKGVVWEGKLSTPYSDGIIYANGKFSMPKFVHGVGGFLNFSLEWLNGDFDFQFKPLLNLFSPTIPAIEGIFSSPVNLQERKEFLYLTNLTTPVPSIFKGPYDSYPTVKAGPILQKVPVSLIGTYSLDKTVFWWSGNVSISLKYKPFYPFNDIPDIKESPISVKSTKSLITPKIPKTPIAVTVNSGSIEASISNSNKVDFVWDGKFPVDIPYPFFDRKVASTSGETEPTLTVGRGIMWSGMITKSSLSEETLHGTFSFSRFVHNSLSYSFGLESWSGKFSLDLSISNNISVGSLIGANILYSSPVYFKTIPLTPVFEMTSMEMEDGITGAPSVAPIVLLGTFSPGKTYFSWSGKVIIMLPLSTVTPSLTVKAAKVKDKTKVTPKPDSMESGGGENVPIMGTVVQGTIMVDGGSDWTPNFPVAIPAKPFDTVVREYASETTASILPPIFGNGILWQGQITSPSSDGIVYASGHFSMPKYVHSYGLYNFTLQWLNGDFSFQIQPLFNLIASTMPQIGGSFSSPVYFQERKEYAYMKNMSSPMVMPFSGPYTDSPTVEAGITTQEAPIILLGAFSKDKSVFWWSGSILLQMKYKLATDFNTQNVLNLKLSKAAATAAKGPKSFLNFTVISGSLYASVLNSTEPPFEWDGTLPVTLPNPFFDVVVKSALSVQAAKGAKPAAGGFMKYGQGISWSGELAGNETDGYSIQGTFSFAKFLHGNVTKGFAVEIWSGNFSFDIDDIKSNVSLETLLIPTSKFSSPMVFKPLIVEMATGAGDAGTYPGDYGPGKDKGGNGGKGKDPAKDKSGKAEKSKFGKAAMVAPLTLLGDLSEDKTSFTWGGSVSLQLPATK</sequence>
<keyword evidence="4" id="KW-1185">Reference proteome</keyword>
<dbReference type="CDD" id="cd09823">
    <property type="entry name" value="peroxinectin_like"/>
    <property type="match status" value="1"/>
</dbReference>
<feature type="region of interest" description="Disordered" evidence="2">
    <location>
        <begin position="2344"/>
        <end position="2379"/>
    </location>
</feature>
<protein>
    <submittedName>
        <fullName evidence="3">Uncharacterized protein</fullName>
    </submittedName>
</protein>
<reference evidence="3 4" key="1">
    <citation type="submission" date="2023-02" db="EMBL/GenBank/DDBJ databases">
        <title>LHISI_Scaffold_Assembly.</title>
        <authorList>
            <person name="Stuart O.P."/>
            <person name="Cleave R."/>
            <person name="Magrath M.J.L."/>
            <person name="Mikheyev A.S."/>
        </authorList>
    </citation>
    <scope>NUCLEOTIDE SEQUENCE [LARGE SCALE GENOMIC DNA]</scope>
    <source>
        <strain evidence="3">Daus_M_001</strain>
        <tissue evidence="3">Leg muscle</tissue>
    </source>
</reference>
<evidence type="ECO:0000256" key="2">
    <source>
        <dbReference type="SAM" id="MobiDB-lite"/>
    </source>
</evidence>
<keyword evidence="1" id="KW-0560">Oxidoreductase</keyword>
<accession>A0ABQ9H802</accession>
<gene>
    <name evidence="3" type="ORF">PR048_016860</name>
</gene>
<dbReference type="InterPro" id="IPR019791">
    <property type="entry name" value="Haem_peroxidase_animal"/>
</dbReference>
<dbReference type="SUPFAM" id="SSF48113">
    <property type="entry name" value="Heme-dependent peroxidases"/>
    <property type="match status" value="1"/>
</dbReference>
<dbReference type="PROSITE" id="PS50292">
    <property type="entry name" value="PEROXIDASE_3"/>
    <property type="match status" value="1"/>
</dbReference>
<evidence type="ECO:0000313" key="4">
    <source>
        <dbReference type="Proteomes" id="UP001159363"/>
    </source>
</evidence>
<organism evidence="3 4">
    <name type="scientific">Dryococelus australis</name>
    <dbReference type="NCBI Taxonomy" id="614101"/>
    <lineage>
        <taxon>Eukaryota</taxon>
        <taxon>Metazoa</taxon>
        <taxon>Ecdysozoa</taxon>
        <taxon>Arthropoda</taxon>
        <taxon>Hexapoda</taxon>
        <taxon>Insecta</taxon>
        <taxon>Pterygota</taxon>
        <taxon>Neoptera</taxon>
        <taxon>Polyneoptera</taxon>
        <taxon>Phasmatodea</taxon>
        <taxon>Verophasmatodea</taxon>
        <taxon>Anareolatae</taxon>
        <taxon>Phasmatidae</taxon>
        <taxon>Eurycanthinae</taxon>
        <taxon>Dryococelus</taxon>
    </lineage>
</organism>
<dbReference type="Gene3D" id="1.10.640.10">
    <property type="entry name" value="Haem peroxidase domain superfamily, animal type"/>
    <property type="match status" value="2"/>
</dbReference>
<dbReference type="EMBL" id="JARBHB010000006">
    <property type="protein sequence ID" value="KAJ8880391.1"/>
    <property type="molecule type" value="Genomic_DNA"/>
</dbReference>
<comment type="caution">
    <text evidence="3">The sequence shown here is derived from an EMBL/GenBank/DDBJ whole genome shotgun (WGS) entry which is preliminary data.</text>
</comment>
<dbReference type="InterPro" id="IPR037120">
    <property type="entry name" value="Haem_peroxidase_sf_animal"/>
</dbReference>
<dbReference type="InterPro" id="IPR010255">
    <property type="entry name" value="Haem_peroxidase_sf"/>
</dbReference>
<dbReference type="PANTHER" id="PTHR11475">
    <property type="entry name" value="OXIDASE/PEROXIDASE"/>
    <property type="match status" value="1"/>
</dbReference>
<dbReference type="Proteomes" id="UP001159363">
    <property type="component" value="Chromosome 5"/>
</dbReference>
<dbReference type="Pfam" id="PF03098">
    <property type="entry name" value="An_peroxidase"/>
    <property type="match status" value="3"/>
</dbReference>
<feature type="compositionally biased region" description="Basic and acidic residues" evidence="2">
    <location>
        <begin position="2352"/>
        <end position="2378"/>
    </location>
</feature>
<name>A0ABQ9H802_9NEOP</name>
<evidence type="ECO:0000313" key="3">
    <source>
        <dbReference type="EMBL" id="KAJ8880391.1"/>
    </source>
</evidence>
<dbReference type="PANTHER" id="PTHR11475:SF141">
    <property type="entry name" value="CARDINAL"/>
    <property type="match status" value="1"/>
</dbReference>
<keyword evidence="1" id="KW-0575">Peroxidase</keyword>